<keyword evidence="8" id="KW-1185">Reference proteome</keyword>
<evidence type="ECO:0000256" key="3">
    <source>
        <dbReference type="ARBA" id="ARBA00022989"/>
    </source>
</evidence>
<feature type="transmembrane region" description="Helical" evidence="5">
    <location>
        <begin position="191"/>
        <end position="210"/>
    </location>
</feature>
<comment type="caution">
    <text evidence="7">The sequence shown here is derived from an EMBL/GenBank/DDBJ whole genome shotgun (WGS) entry which is preliminary data.</text>
</comment>
<sequence>MTGELRMGRSEWLLLFGLAAIWGSSFPFYKIMVAQIPPMTIALGRTAIAALALNLVLRARGERIAATRWDAFWFLICGILNNALPFSLIAFGEIRLSAGLASILNATTPIFGILVAHMLTDNERLTGPRLAGVLLGFGGVAVLLGPGLFDSGAAGSGGRLLAEAACLSSAVAYAFGGVFSRRLSGHSALRIATGQATAAALVMIPLVVVFDRPWTMPMPGPAALLSLAAIGLACTALTYVMYFRIMRVAGATNMLLVTLLVPVSALILAALLLGETLRPNAFAGMALIALGLVAIDGRVFRRVRMLNTTRS</sequence>
<feature type="transmembrane region" description="Helical" evidence="5">
    <location>
        <begin position="71"/>
        <end position="92"/>
    </location>
</feature>
<feature type="transmembrane region" description="Helical" evidence="5">
    <location>
        <begin position="161"/>
        <end position="179"/>
    </location>
</feature>
<feature type="transmembrane region" description="Helical" evidence="5">
    <location>
        <begin position="131"/>
        <end position="149"/>
    </location>
</feature>
<feature type="transmembrane region" description="Helical" evidence="5">
    <location>
        <begin position="280"/>
        <end position="300"/>
    </location>
</feature>
<evidence type="ECO:0000256" key="1">
    <source>
        <dbReference type="ARBA" id="ARBA00004141"/>
    </source>
</evidence>
<accession>A0ABS9DY16</accession>
<keyword evidence="4 5" id="KW-0472">Membrane</keyword>
<organism evidence="7 8">
    <name type="scientific">Acidiphilium iwatense</name>
    <dbReference type="NCBI Taxonomy" id="768198"/>
    <lineage>
        <taxon>Bacteria</taxon>
        <taxon>Pseudomonadati</taxon>
        <taxon>Pseudomonadota</taxon>
        <taxon>Alphaproteobacteria</taxon>
        <taxon>Acetobacterales</taxon>
        <taxon>Acidocellaceae</taxon>
        <taxon>Acidiphilium</taxon>
    </lineage>
</organism>
<dbReference type="PANTHER" id="PTHR32322">
    <property type="entry name" value="INNER MEMBRANE TRANSPORTER"/>
    <property type="match status" value="1"/>
</dbReference>
<feature type="transmembrane region" description="Helical" evidence="5">
    <location>
        <begin position="222"/>
        <end position="242"/>
    </location>
</feature>
<dbReference type="InterPro" id="IPR000620">
    <property type="entry name" value="EamA_dom"/>
</dbReference>
<dbReference type="PANTHER" id="PTHR32322:SF9">
    <property type="entry name" value="AMINO-ACID METABOLITE EFFLUX PUMP-RELATED"/>
    <property type="match status" value="1"/>
</dbReference>
<evidence type="ECO:0000313" key="8">
    <source>
        <dbReference type="Proteomes" id="UP001521209"/>
    </source>
</evidence>
<feature type="domain" description="EamA" evidence="6">
    <location>
        <begin position="164"/>
        <end position="294"/>
    </location>
</feature>
<dbReference type="RefSeq" id="WP_235704830.1">
    <property type="nucleotide sequence ID" value="NZ_JAKGBZ010000026.1"/>
</dbReference>
<gene>
    <name evidence="7" type="ORF">L2A60_12915</name>
</gene>
<dbReference type="Pfam" id="PF00892">
    <property type="entry name" value="EamA"/>
    <property type="match status" value="2"/>
</dbReference>
<evidence type="ECO:0000256" key="2">
    <source>
        <dbReference type="ARBA" id="ARBA00022692"/>
    </source>
</evidence>
<name>A0ABS9DY16_9PROT</name>
<protein>
    <submittedName>
        <fullName evidence="7">DMT family transporter</fullName>
    </submittedName>
</protein>
<evidence type="ECO:0000259" key="6">
    <source>
        <dbReference type="Pfam" id="PF00892"/>
    </source>
</evidence>
<dbReference type="SUPFAM" id="SSF103481">
    <property type="entry name" value="Multidrug resistance efflux transporter EmrE"/>
    <property type="match status" value="2"/>
</dbReference>
<dbReference type="InterPro" id="IPR037185">
    <property type="entry name" value="EmrE-like"/>
</dbReference>
<feature type="transmembrane region" description="Helical" evidence="5">
    <location>
        <begin position="12"/>
        <end position="29"/>
    </location>
</feature>
<dbReference type="InterPro" id="IPR050638">
    <property type="entry name" value="AA-Vitamin_Transporters"/>
</dbReference>
<reference evidence="7 8" key="1">
    <citation type="submission" date="2022-01" db="EMBL/GenBank/DDBJ databases">
        <authorList>
            <person name="Won M."/>
            <person name="Kim S.-J."/>
            <person name="Kwon S.-W."/>
        </authorList>
    </citation>
    <scope>NUCLEOTIDE SEQUENCE [LARGE SCALE GENOMIC DNA]</scope>
    <source>
        <strain evidence="7 8">KCTC 23505</strain>
    </source>
</reference>
<evidence type="ECO:0000256" key="4">
    <source>
        <dbReference type="ARBA" id="ARBA00023136"/>
    </source>
</evidence>
<feature type="domain" description="EamA" evidence="6">
    <location>
        <begin position="13"/>
        <end position="144"/>
    </location>
</feature>
<keyword evidence="3 5" id="KW-1133">Transmembrane helix</keyword>
<evidence type="ECO:0000313" key="7">
    <source>
        <dbReference type="EMBL" id="MCF3947578.1"/>
    </source>
</evidence>
<comment type="subcellular location">
    <subcellularLocation>
        <location evidence="1">Membrane</location>
        <topology evidence="1">Multi-pass membrane protein</topology>
    </subcellularLocation>
</comment>
<evidence type="ECO:0000256" key="5">
    <source>
        <dbReference type="SAM" id="Phobius"/>
    </source>
</evidence>
<dbReference type="Proteomes" id="UP001521209">
    <property type="component" value="Unassembled WGS sequence"/>
</dbReference>
<proteinExistence type="predicted"/>
<keyword evidence="2 5" id="KW-0812">Transmembrane</keyword>
<dbReference type="EMBL" id="JAKGBZ010000026">
    <property type="protein sequence ID" value="MCF3947578.1"/>
    <property type="molecule type" value="Genomic_DNA"/>
</dbReference>
<feature type="transmembrane region" description="Helical" evidence="5">
    <location>
        <begin position="41"/>
        <end position="59"/>
    </location>
</feature>
<feature type="transmembrane region" description="Helical" evidence="5">
    <location>
        <begin position="254"/>
        <end position="274"/>
    </location>
</feature>
<feature type="transmembrane region" description="Helical" evidence="5">
    <location>
        <begin position="98"/>
        <end position="119"/>
    </location>
</feature>